<dbReference type="EMBL" id="CP001102">
    <property type="protein sequence ID" value="ACP20886.1"/>
    <property type="molecule type" value="Genomic_DNA"/>
</dbReference>
<sequence length="49" mass="6027">MHIGKIYAKYKIFIDTMLCLKGERYFSAFNDKFYNRIRRYADNINRSQL</sequence>
<dbReference type="STRING" id="452471.Aasi_1533"/>
<reference evidence="1 2" key="1">
    <citation type="journal article" date="2010" name="J. Bacteriol.">
        <title>The genome of the amoeba symbiont 'Candidatus Amoebophilus asiaticus' reveals common mechanisms for host cell interaction among amoeba-associated bacteria.</title>
        <authorList>
            <person name="Schmitz-Esser S."/>
            <person name="Tischler P."/>
            <person name="Arnold R."/>
            <person name="Montanaro J."/>
            <person name="Wagner M."/>
            <person name="Rattei T."/>
            <person name="Horn M."/>
        </authorList>
    </citation>
    <scope>NUCLEOTIDE SEQUENCE [LARGE SCALE GENOMIC DNA]</scope>
    <source>
        <strain evidence="1 2">5a2</strain>
    </source>
</reference>
<proteinExistence type="predicted"/>
<protein>
    <submittedName>
        <fullName evidence="1">Uncharacterized protein</fullName>
    </submittedName>
</protein>
<gene>
    <name evidence="1" type="ordered locus">Aasi_1533</name>
</gene>
<name>C3L4G8_AMOA5</name>
<organism evidence="1 2">
    <name type="scientific">Amoebophilus asiaticus (strain 5a2)</name>
    <dbReference type="NCBI Taxonomy" id="452471"/>
    <lineage>
        <taxon>Bacteria</taxon>
        <taxon>Pseudomonadati</taxon>
        <taxon>Bacteroidota</taxon>
        <taxon>Cytophagia</taxon>
        <taxon>Cytophagales</taxon>
        <taxon>Amoebophilaceae</taxon>
        <taxon>Candidatus Amoebophilus</taxon>
    </lineage>
</organism>
<evidence type="ECO:0000313" key="2">
    <source>
        <dbReference type="Proteomes" id="UP000001227"/>
    </source>
</evidence>
<dbReference type="HOGENOM" id="CLU_3131577_0_0_10"/>
<dbReference type="AlphaFoldDB" id="C3L4G8"/>
<dbReference type="KEGG" id="aas:Aasi_1533"/>
<evidence type="ECO:0000313" key="1">
    <source>
        <dbReference type="EMBL" id="ACP20886.1"/>
    </source>
</evidence>
<dbReference type="Proteomes" id="UP000001227">
    <property type="component" value="Chromosome"/>
</dbReference>
<accession>C3L4G8</accession>
<keyword evidence="2" id="KW-1185">Reference proteome</keyword>